<organism evidence="8 9">
    <name type="scientific">Actinoplanes digitatis</name>
    <dbReference type="NCBI Taxonomy" id="1868"/>
    <lineage>
        <taxon>Bacteria</taxon>
        <taxon>Bacillati</taxon>
        <taxon>Actinomycetota</taxon>
        <taxon>Actinomycetes</taxon>
        <taxon>Micromonosporales</taxon>
        <taxon>Micromonosporaceae</taxon>
        <taxon>Actinoplanes</taxon>
    </lineage>
</organism>
<reference evidence="8 9" key="1">
    <citation type="submission" date="2020-08" db="EMBL/GenBank/DDBJ databases">
        <title>Sequencing the genomes of 1000 actinobacteria strains.</title>
        <authorList>
            <person name="Klenk H.-P."/>
        </authorList>
    </citation>
    <scope>NUCLEOTIDE SEQUENCE [LARGE SCALE GENOMIC DNA]</scope>
    <source>
        <strain evidence="8 9">DSM 43149</strain>
    </source>
</reference>
<accession>A0A7W7MTI6</accession>
<dbReference type="EMBL" id="JACHNH010000001">
    <property type="protein sequence ID" value="MBB4765619.1"/>
    <property type="molecule type" value="Genomic_DNA"/>
</dbReference>
<dbReference type="PANTHER" id="PTHR36115">
    <property type="entry name" value="PROLINE-RICH ANTIGEN HOMOLOG-RELATED"/>
    <property type="match status" value="1"/>
</dbReference>
<keyword evidence="5 6" id="KW-0472">Membrane</keyword>
<feature type="transmembrane region" description="Helical" evidence="6">
    <location>
        <begin position="96"/>
        <end position="116"/>
    </location>
</feature>
<name>A0A7W7MTI6_9ACTN</name>
<feature type="transmembrane region" description="Helical" evidence="6">
    <location>
        <begin position="32"/>
        <end position="50"/>
    </location>
</feature>
<evidence type="ECO:0000256" key="1">
    <source>
        <dbReference type="ARBA" id="ARBA00004651"/>
    </source>
</evidence>
<dbReference type="Pfam" id="PF06271">
    <property type="entry name" value="RDD"/>
    <property type="match status" value="1"/>
</dbReference>
<sequence>MATPANGSPNPPERAAALDLTRLGPAHFGRRFAALLIDWALCLVIASFYADPRVVAWPPVVVLILFNALFIGPFGQTPGMSLARIRCVSAADGGGIGVLKGLLRGVLLALLVPAVIMDEDRRGLHDRAAGSIVVGLPPRGR</sequence>
<protein>
    <submittedName>
        <fullName evidence="8">Putative RDD family membrane protein YckC</fullName>
    </submittedName>
</protein>
<evidence type="ECO:0000256" key="3">
    <source>
        <dbReference type="ARBA" id="ARBA00022692"/>
    </source>
</evidence>
<gene>
    <name evidence="8" type="ORF">BJ971_006175</name>
</gene>
<evidence type="ECO:0000256" key="4">
    <source>
        <dbReference type="ARBA" id="ARBA00022989"/>
    </source>
</evidence>
<keyword evidence="3 6" id="KW-0812">Transmembrane</keyword>
<keyword evidence="9" id="KW-1185">Reference proteome</keyword>
<dbReference type="AlphaFoldDB" id="A0A7W7MTI6"/>
<dbReference type="InterPro" id="IPR010432">
    <property type="entry name" value="RDD"/>
</dbReference>
<feature type="domain" description="RDD" evidence="7">
    <location>
        <begin position="26"/>
        <end position="130"/>
    </location>
</feature>
<evidence type="ECO:0000256" key="2">
    <source>
        <dbReference type="ARBA" id="ARBA00022475"/>
    </source>
</evidence>
<dbReference type="PANTHER" id="PTHR36115:SF6">
    <property type="entry name" value="PROLINE-RICH ANTIGEN HOMOLOG"/>
    <property type="match status" value="1"/>
</dbReference>
<feature type="transmembrane region" description="Helical" evidence="6">
    <location>
        <begin position="56"/>
        <end position="75"/>
    </location>
</feature>
<dbReference type="GO" id="GO:0005886">
    <property type="term" value="C:plasma membrane"/>
    <property type="evidence" value="ECO:0007669"/>
    <property type="project" value="UniProtKB-SubCell"/>
</dbReference>
<evidence type="ECO:0000313" key="9">
    <source>
        <dbReference type="Proteomes" id="UP000578112"/>
    </source>
</evidence>
<keyword evidence="2" id="KW-1003">Cell membrane</keyword>
<evidence type="ECO:0000256" key="5">
    <source>
        <dbReference type="ARBA" id="ARBA00023136"/>
    </source>
</evidence>
<dbReference type="Proteomes" id="UP000578112">
    <property type="component" value="Unassembled WGS sequence"/>
</dbReference>
<evidence type="ECO:0000313" key="8">
    <source>
        <dbReference type="EMBL" id="MBB4765619.1"/>
    </source>
</evidence>
<evidence type="ECO:0000259" key="7">
    <source>
        <dbReference type="Pfam" id="PF06271"/>
    </source>
</evidence>
<dbReference type="InterPro" id="IPR051791">
    <property type="entry name" value="Pra-immunoreactive"/>
</dbReference>
<evidence type="ECO:0000256" key="6">
    <source>
        <dbReference type="SAM" id="Phobius"/>
    </source>
</evidence>
<comment type="subcellular location">
    <subcellularLocation>
        <location evidence="1">Cell membrane</location>
        <topology evidence="1">Multi-pass membrane protein</topology>
    </subcellularLocation>
</comment>
<keyword evidence="4 6" id="KW-1133">Transmembrane helix</keyword>
<comment type="caution">
    <text evidence="8">The sequence shown here is derived from an EMBL/GenBank/DDBJ whole genome shotgun (WGS) entry which is preliminary data.</text>
</comment>
<proteinExistence type="predicted"/>